<protein>
    <recommendedName>
        <fullName evidence="3">RNA polymerase sigma factor 70 region 4 type 2 domain-containing protein</fullName>
    </recommendedName>
</protein>
<evidence type="ECO:0008006" key="3">
    <source>
        <dbReference type="Google" id="ProtNLM"/>
    </source>
</evidence>
<organism evidence="1 2">
    <name type="scientific">Sphingomonas colocasiae</name>
    <dbReference type="NCBI Taxonomy" id="1848973"/>
    <lineage>
        <taxon>Bacteria</taxon>
        <taxon>Pseudomonadati</taxon>
        <taxon>Pseudomonadota</taxon>
        <taxon>Alphaproteobacteria</taxon>
        <taxon>Sphingomonadales</taxon>
        <taxon>Sphingomonadaceae</taxon>
        <taxon>Sphingomonas</taxon>
    </lineage>
</organism>
<dbReference type="InterPro" id="IPR009057">
    <property type="entry name" value="Homeodomain-like_sf"/>
</dbReference>
<dbReference type="RefSeq" id="WP_222990327.1">
    <property type="nucleotide sequence ID" value="NZ_JAINVV010000005.1"/>
</dbReference>
<dbReference type="Proteomes" id="UP000706039">
    <property type="component" value="Unassembled WGS sequence"/>
</dbReference>
<proteinExistence type="predicted"/>
<dbReference type="Gene3D" id="1.10.10.10">
    <property type="entry name" value="Winged helix-like DNA-binding domain superfamily/Winged helix DNA-binding domain"/>
    <property type="match status" value="1"/>
</dbReference>
<dbReference type="SUPFAM" id="SSF46689">
    <property type="entry name" value="Homeodomain-like"/>
    <property type="match status" value="1"/>
</dbReference>
<sequence>MTLSSSADRLERAEARRARICELHEGGASFNEIAAQLGITATTARRLHHRAREVAQERAIGLSPRARRIVEECGHDAASLRRQLMRGADGVTRILRRRAACGPRQVAEIIAWLGEGG</sequence>
<evidence type="ECO:0000313" key="2">
    <source>
        <dbReference type="Proteomes" id="UP000706039"/>
    </source>
</evidence>
<dbReference type="Pfam" id="PF13384">
    <property type="entry name" value="HTH_23"/>
    <property type="match status" value="1"/>
</dbReference>
<accession>A0ABS7PPF9</accession>
<dbReference type="EMBL" id="JAINVV010000005">
    <property type="protein sequence ID" value="MBY8823209.1"/>
    <property type="molecule type" value="Genomic_DNA"/>
</dbReference>
<reference evidence="1 2" key="1">
    <citation type="submission" date="2021-08" db="EMBL/GenBank/DDBJ databases">
        <authorList>
            <person name="Tuo L."/>
        </authorList>
    </citation>
    <scope>NUCLEOTIDE SEQUENCE [LARGE SCALE GENOMIC DNA]</scope>
    <source>
        <strain evidence="1 2">JCM 31229</strain>
    </source>
</reference>
<evidence type="ECO:0000313" key="1">
    <source>
        <dbReference type="EMBL" id="MBY8823209.1"/>
    </source>
</evidence>
<gene>
    <name evidence="1" type="ORF">K7G82_12965</name>
</gene>
<dbReference type="InterPro" id="IPR036388">
    <property type="entry name" value="WH-like_DNA-bd_sf"/>
</dbReference>
<comment type="caution">
    <text evidence="1">The sequence shown here is derived from an EMBL/GenBank/DDBJ whole genome shotgun (WGS) entry which is preliminary data.</text>
</comment>
<name>A0ABS7PPF9_9SPHN</name>
<keyword evidence="2" id="KW-1185">Reference proteome</keyword>